<gene>
    <name evidence="1" type="ORF">V3330_01080</name>
</gene>
<dbReference type="RefSeq" id="WP_354693524.1">
    <property type="nucleotide sequence ID" value="NZ_JAZHOG010000001.1"/>
</dbReference>
<comment type="caution">
    <text evidence="1">The sequence shown here is derived from an EMBL/GenBank/DDBJ whole genome shotgun (WGS) entry which is preliminary data.</text>
</comment>
<evidence type="ECO:0000313" key="2">
    <source>
        <dbReference type="Proteomes" id="UP001359886"/>
    </source>
</evidence>
<dbReference type="Proteomes" id="UP001359886">
    <property type="component" value="Unassembled WGS sequence"/>
</dbReference>
<reference evidence="1 2" key="1">
    <citation type="submission" date="2024-02" db="EMBL/GenBank/DDBJ databases">
        <title>A novel Wenzhouxiangellaceae bacterium, isolated from coastal sediments.</title>
        <authorList>
            <person name="Du Z.-J."/>
            <person name="Ye Y.-Q."/>
            <person name="Zhang X.-Y."/>
        </authorList>
    </citation>
    <scope>NUCLEOTIDE SEQUENCE [LARGE SCALE GENOMIC DNA]</scope>
    <source>
        <strain evidence="1 2">CH-27</strain>
    </source>
</reference>
<keyword evidence="2" id="KW-1185">Reference proteome</keyword>
<dbReference type="AlphaFoldDB" id="A0AAW9RF56"/>
<sequence length="54" mass="6238">MQSANKLRGNISFLRKDNADHGLAITARAPVPGWLGERMELYRIRELFYFLGED</sequence>
<name>A0AAW9RF56_9GAMM</name>
<proteinExistence type="predicted"/>
<organism evidence="1 2">
    <name type="scientific">Elongatibacter sediminis</name>
    <dbReference type="NCBI Taxonomy" id="3119006"/>
    <lineage>
        <taxon>Bacteria</taxon>
        <taxon>Pseudomonadati</taxon>
        <taxon>Pseudomonadota</taxon>
        <taxon>Gammaproteobacteria</taxon>
        <taxon>Chromatiales</taxon>
        <taxon>Wenzhouxiangellaceae</taxon>
        <taxon>Elongatibacter</taxon>
    </lineage>
</organism>
<protein>
    <submittedName>
        <fullName evidence="1">Uncharacterized protein</fullName>
    </submittedName>
</protein>
<evidence type="ECO:0000313" key="1">
    <source>
        <dbReference type="EMBL" id="MEJ8566201.1"/>
    </source>
</evidence>
<dbReference type="EMBL" id="JAZHOG010000001">
    <property type="protein sequence ID" value="MEJ8566201.1"/>
    <property type="molecule type" value="Genomic_DNA"/>
</dbReference>
<accession>A0AAW9RF56</accession>